<dbReference type="RefSeq" id="WP_367625069.1">
    <property type="nucleotide sequence ID" value="NZ_JBFNQD010000006.1"/>
</dbReference>
<dbReference type="Gene3D" id="3.10.105.10">
    <property type="entry name" value="Dipeptide-binding Protein, Domain 3"/>
    <property type="match status" value="1"/>
</dbReference>
<dbReference type="Gene3D" id="3.90.76.10">
    <property type="entry name" value="Dipeptide-binding Protein, Domain 1"/>
    <property type="match status" value="1"/>
</dbReference>
<protein>
    <submittedName>
        <fullName evidence="6">ABC transporter substrate-binding protein</fullName>
    </submittedName>
</protein>
<evidence type="ECO:0000256" key="2">
    <source>
        <dbReference type="ARBA" id="ARBA00005695"/>
    </source>
</evidence>
<keyword evidence="7" id="KW-1185">Reference proteome</keyword>
<sequence>MTNLGILAGSAVALGLLAGGPALAQSQDVLRIQLNADIRSTDPGINRDANSDAVVMNVLEGLVAFREDASVGPMLAESIDTSADGRSYTFKLRKGVTFHDGTPLTAADVVFDWQRYMAPQNNWRCLPEFDGSGRMKVTGVEAVDPLTVRFTLAEPSALFLTTLARVDCGGTGIYARSSIGADGKWAKPVGTGPFKFEAWVPGQYIDLSRNEAYAALPGKPDGYAGNKMPKVAGVRFMIIPDPSAAKAALLSGGIDVIPDIAVSDMAELRANADVKVQSKPTMELNAILFQVKDPLLSDPRIRQALALSLDVPQLVQAVTEGEGKPNRSLIPVSSAYYGEPEAKMPERDLDTARKLLAEAGYKGQPIRMLTSKHYQYLYDMAVLVQAMAEEAGIKIELEVLDWATLLDHYTKGDYQAAAFSYSARLDPSLSFDMVSGDKAKAPRKVWDNPAALALLKQSTQVADKAQRQALIDQMETMFRTDVPMIALYNPAAKGATRANVEGFEVWSLSQPRGWGVMLK</sequence>
<keyword evidence="3 4" id="KW-0732">Signal</keyword>
<dbReference type="Gene3D" id="3.40.190.10">
    <property type="entry name" value="Periplasmic binding protein-like II"/>
    <property type="match status" value="1"/>
</dbReference>
<dbReference type="Pfam" id="PF00496">
    <property type="entry name" value="SBP_bac_5"/>
    <property type="match status" value="1"/>
</dbReference>
<dbReference type="Proteomes" id="UP001555786">
    <property type="component" value="Unassembled WGS sequence"/>
</dbReference>
<evidence type="ECO:0000256" key="3">
    <source>
        <dbReference type="ARBA" id="ARBA00022729"/>
    </source>
</evidence>
<evidence type="ECO:0000259" key="5">
    <source>
        <dbReference type="Pfam" id="PF00496"/>
    </source>
</evidence>
<feature type="chain" id="PRO_5047340587" evidence="4">
    <location>
        <begin position="25"/>
        <end position="519"/>
    </location>
</feature>
<dbReference type="InterPro" id="IPR000914">
    <property type="entry name" value="SBP_5_dom"/>
</dbReference>
<comment type="caution">
    <text evidence="6">The sequence shown here is derived from an EMBL/GenBank/DDBJ whole genome shotgun (WGS) entry which is preliminary data.</text>
</comment>
<proteinExistence type="inferred from homology"/>
<name>A0ABV3PQ32_9HYPH</name>
<dbReference type="InterPro" id="IPR030678">
    <property type="entry name" value="Peptide/Ni-bd"/>
</dbReference>
<reference evidence="6 7" key="1">
    <citation type="submission" date="2024-07" db="EMBL/GenBank/DDBJ databases">
        <title>Description of Labrys sedimenti sp. nov., isolated from a diclofenac-degrading enrichment culture.</title>
        <authorList>
            <person name="Tancsics A."/>
            <person name="Csepanyi A."/>
        </authorList>
    </citation>
    <scope>NUCLEOTIDE SEQUENCE [LARGE SCALE GENOMIC DNA]</scope>
    <source>
        <strain evidence="6 7">LMG 23578</strain>
    </source>
</reference>
<evidence type="ECO:0000256" key="4">
    <source>
        <dbReference type="SAM" id="SignalP"/>
    </source>
</evidence>
<dbReference type="PANTHER" id="PTHR30290:SF38">
    <property type="entry name" value="D,D-DIPEPTIDE-BINDING PERIPLASMIC PROTEIN DDPA-RELATED"/>
    <property type="match status" value="1"/>
</dbReference>
<organism evidence="6 7">
    <name type="scientific">Labrys neptuniae</name>
    <dbReference type="NCBI Taxonomy" id="376174"/>
    <lineage>
        <taxon>Bacteria</taxon>
        <taxon>Pseudomonadati</taxon>
        <taxon>Pseudomonadota</taxon>
        <taxon>Alphaproteobacteria</taxon>
        <taxon>Hyphomicrobiales</taxon>
        <taxon>Xanthobacteraceae</taxon>
        <taxon>Labrys</taxon>
    </lineage>
</organism>
<dbReference type="SUPFAM" id="SSF53850">
    <property type="entry name" value="Periplasmic binding protein-like II"/>
    <property type="match status" value="1"/>
</dbReference>
<comment type="subcellular location">
    <subcellularLocation>
        <location evidence="1">Periplasm</location>
    </subcellularLocation>
</comment>
<dbReference type="PANTHER" id="PTHR30290">
    <property type="entry name" value="PERIPLASMIC BINDING COMPONENT OF ABC TRANSPORTER"/>
    <property type="match status" value="1"/>
</dbReference>
<feature type="signal peptide" evidence="4">
    <location>
        <begin position="1"/>
        <end position="24"/>
    </location>
</feature>
<dbReference type="EMBL" id="JBFNQD010000006">
    <property type="protein sequence ID" value="MEW9307739.1"/>
    <property type="molecule type" value="Genomic_DNA"/>
</dbReference>
<dbReference type="InterPro" id="IPR039424">
    <property type="entry name" value="SBP_5"/>
</dbReference>
<comment type="similarity">
    <text evidence="2">Belongs to the bacterial solute-binding protein 5 family.</text>
</comment>
<dbReference type="PIRSF" id="PIRSF002741">
    <property type="entry name" value="MppA"/>
    <property type="match status" value="1"/>
</dbReference>
<accession>A0ABV3PQ32</accession>
<evidence type="ECO:0000256" key="1">
    <source>
        <dbReference type="ARBA" id="ARBA00004418"/>
    </source>
</evidence>
<evidence type="ECO:0000313" key="6">
    <source>
        <dbReference type="EMBL" id="MEW9307739.1"/>
    </source>
</evidence>
<gene>
    <name evidence="6" type="ORF">ABXS05_19450</name>
</gene>
<evidence type="ECO:0000313" key="7">
    <source>
        <dbReference type="Proteomes" id="UP001555786"/>
    </source>
</evidence>
<feature type="domain" description="Solute-binding protein family 5" evidence="5">
    <location>
        <begin position="71"/>
        <end position="434"/>
    </location>
</feature>